<evidence type="ECO:0000256" key="2">
    <source>
        <dbReference type="ARBA" id="ARBA00021561"/>
    </source>
</evidence>
<comment type="similarity">
    <text evidence="1">Belongs to the LTV1 family.</text>
</comment>
<organism evidence="4 5">
    <name type="scientific">Psylliodes chrysocephalus</name>
    <dbReference type="NCBI Taxonomy" id="3402493"/>
    <lineage>
        <taxon>Eukaryota</taxon>
        <taxon>Metazoa</taxon>
        <taxon>Ecdysozoa</taxon>
        <taxon>Arthropoda</taxon>
        <taxon>Hexapoda</taxon>
        <taxon>Insecta</taxon>
        <taxon>Pterygota</taxon>
        <taxon>Neoptera</taxon>
        <taxon>Endopterygota</taxon>
        <taxon>Coleoptera</taxon>
        <taxon>Polyphaga</taxon>
        <taxon>Cucujiformia</taxon>
        <taxon>Chrysomeloidea</taxon>
        <taxon>Chrysomelidae</taxon>
        <taxon>Galerucinae</taxon>
        <taxon>Alticini</taxon>
        <taxon>Psylliodes</taxon>
    </lineage>
</organism>
<sequence>MPKHKINKKEAVTFQLVHRSQQDPLIADEDAPQRVLIPVKQNETKGKSRPSAKNEFPQENEDYSDEEDLNPKKSKEVKFKVELPSVVFPSEVEEEVGMLGKAAPVSGLQLHLDPDVVAAMDEDFDYSDPENELEDNFIELANGVGDSTEEFDENIFTDSEDDSFDDDDDRWTFDKEKPKSRFAHTMDSITSCSTIRRNDNLRLLDEKFEKMFIGYEENEIGALDLEEIEGDVSSNILLDSALEEFNKTETNFENDKNINKNLAAIEEISDDEDIDKKLMIVQSSKRKWDCESILSTYSNIYNHPKKIVEGNGNKIRINKKTGIPSNVFDKHGLTTKTLDKLNQQNEEIKSKSIPDHTSQLSMLSQRPKDETAEDKRIRKQKLKDYRKERRVEKKINTLAFKDESKKQVKIAINNRNNVQGNKLL</sequence>
<evidence type="ECO:0000313" key="5">
    <source>
        <dbReference type="Proteomes" id="UP001153636"/>
    </source>
</evidence>
<gene>
    <name evidence="4" type="ORF">PSYICH_LOCUS11856</name>
</gene>
<dbReference type="GO" id="GO:0042274">
    <property type="term" value="P:ribosomal small subunit biogenesis"/>
    <property type="evidence" value="ECO:0007669"/>
    <property type="project" value="InterPro"/>
</dbReference>
<dbReference type="InterPro" id="IPR007307">
    <property type="entry name" value="Ltv1"/>
</dbReference>
<evidence type="ECO:0000313" key="4">
    <source>
        <dbReference type="EMBL" id="CAH1112324.1"/>
    </source>
</evidence>
<feature type="region of interest" description="Disordered" evidence="3">
    <location>
        <begin position="23"/>
        <end position="75"/>
    </location>
</feature>
<evidence type="ECO:0000256" key="3">
    <source>
        <dbReference type="SAM" id="MobiDB-lite"/>
    </source>
</evidence>
<dbReference type="PANTHER" id="PTHR21531">
    <property type="entry name" value="LOW-TEMPERATURE VIABILITY PROTEIN LTV1-RELATED"/>
    <property type="match status" value="1"/>
</dbReference>
<accession>A0A9P0GG45</accession>
<dbReference type="GO" id="GO:0030688">
    <property type="term" value="C:preribosome, small subunit precursor"/>
    <property type="evidence" value="ECO:0007669"/>
    <property type="project" value="TreeGrafter"/>
</dbReference>
<dbReference type="EMBL" id="OV651818">
    <property type="protein sequence ID" value="CAH1112324.1"/>
    <property type="molecule type" value="Genomic_DNA"/>
</dbReference>
<keyword evidence="5" id="KW-1185">Reference proteome</keyword>
<dbReference type="GO" id="GO:0005634">
    <property type="term" value="C:nucleus"/>
    <property type="evidence" value="ECO:0007669"/>
    <property type="project" value="TreeGrafter"/>
</dbReference>
<proteinExistence type="inferred from homology"/>
<dbReference type="AlphaFoldDB" id="A0A9P0GG45"/>
<dbReference type="OrthoDB" id="5852896at2759"/>
<dbReference type="Proteomes" id="UP001153636">
    <property type="component" value="Chromosome 6"/>
</dbReference>
<dbReference type="PANTHER" id="PTHR21531:SF0">
    <property type="entry name" value="PROTEIN LTV1 HOMOLOG"/>
    <property type="match status" value="1"/>
</dbReference>
<reference evidence="4" key="1">
    <citation type="submission" date="2022-01" db="EMBL/GenBank/DDBJ databases">
        <authorList>
            <person name="King R."/>
        </authorList>
    </citation>
    <scope>NUCLEOTIDE SEQUENCE</scope>
</reference>
<protein>
    <recommendedName>
        <fullName evidence="2">Protein LTV1 homolog</fullName>
    </recommendedName>
</protein>
<dbReference type="Pfam" id="PF04180">
    <property type="entry name" value="LTV"/>
    <property type="match status" value="3"/>
</dbReference>
<feature type="region of interest" description="Disordered" evidence="3">
    <location>
        <begin position="352"/>
        <end position="375"/>
    </location>
</feature>
<feature type="compositionally biased region" description="Basic and acidic residues" evidence="3">
    <location>
        <begin position="366"/>
        <end position="375"/>
    </location>
</feature>
<name>A0A9P0GG45_9CUCU</name>
<dbReference type="GO" id="GO:0005829">
    <property type="term" value="C:cytosol"/>
    <property type="evidence" value="ECO:0007669"/>
    <property type="project" value="TreeGrafter"/>
</dbReference>
<feature type="compositionally biased region" description="Acidic residues" evidence="3">
    <location>
        <begin position="58"/>
        <end position="68"/>
    </location>
</feature>
<dbReference type="GO" id="GO:0000056">
    <property type="term" value="P:ribosomal small subunit export from nucleus"/>
    <property type="evidence" value="ECO:0007669"/>
    <property type="project" value="TreeGrafter"/>
</dbReference>
<evidence type="ECO:0000256" key="1">
    <source>
        <dbReference type="ARBA" id="ARBA00009078"/>
    </source>
</evidence>
<feature type="compositionally biased region" description="Polar residues" evidence="3">
    <location>
        <begin position="355"/>
        <end position="364"/>
    </location>
</feature>